<evidence type="ECO:0000313" key="4">
    <source>
        <dbReference type="Proteomes" id="UP001162156"/>
    </source>
</evidence>
<proteinExistence type="predicted"/>
<accession>A0AAV8ZS93</accession>
<feature type="region of interest" description="Disordered" evidence="1">
    <location>
        <begin position="1"/>
        <end position="72"/>
    </location>
</feature>
<comment type="caution">
    <text evidence="3">The sequence shown here is derived from an EMBL/GenBank/DDBJ whole genome shotgun (WGS) entry which is preliminary data.</text>
</comment>
<dbReference type="EMBL" id="JANEYF010000584">
    <property type="protein sequence ID" value="KAJ8969156.1"/>
    <property type="molecule type" value="Genomic_DNA"/>
</dbReference>
<dbReference type="Pfam" id="PF13843">
    <property type="entry name" value="DDE_Tnp_1_7"/>
    <property type="match status" value="1"/>
</dbReference>
<protein>
    <recommendedName>
        <fullName evidence="2">PiggyBac transposable element-derived protein domain-containing protein</fullName>
    </recommendedName>
</protein>
<name>A0AAV8ZS93_9CUCU</name>
<keyword evidence="4" id="KW-1185">Reference proteome</keyword>
<feature type="domain" description="PiggyBac transposable element-derived protein" evidence="2">
    <location>
        <begin position="112"/>
        <end position="469"/>
    </location>
</feature>
<dbReference type="Proteomes" id="UP001162156">
    <property type="component" value="Unassembled WGS sequence"/>
</dbReference>
<evidence type="ECO:0000313" key="3">
    <source>
        <dbReference type="EMBL" id="KAJ8969156.1"/>
    </source>
</evidence>
<evidence type="ECO:0000259" key="2">
    <source>
        <dbReference type="Pfam" id="PF13843"/>
    </source>
</evidence>
<dbReference type="PANTHER" id="PTHR46599">
    <property type="entry name" value="PIGGYBAC TRANSPOSABLE ELEMENT-DERIVED PROTEIN 4"/>
    <property type="match status" value="1"/>
</dbReference>
<dbReference type="PANTHER" id="PTHR46599:SF3">
    <property type="entry name" value="PIGGYBAC TRANSPOSABLE ELEMENT-DERIVED PROTEIN 4"/>
    <property type="match status" value="1"/>
</dbReference>
<sequence>MSASEAGPSRPKRAKIAVKNTDKLTDEELEQILNEQFSDDDYLPQNSDMDSDDSEGDDDEYLEIPRPDPEPPICEQHGDGSNVWQDVESVMPNFQFKRRKELLVTVPQSEKPIDFFFLLFDDEFVNLILEATNEYAEEIFCAGNISERSRITNWKPLQRSEFLIFLGLLFHTGTVKCSKLEDYWKTDPLFNLKCFSEHMSRDRFLLILRCLHFARNPGEGAPKPDDRLYKIKPVIEFFNNKMRNTYYPGKELSLDESMMLWRGRLVFRQYIKNKRHKFGIKLYMLTEPSGTVLEVEVYTGAMDSKGGKGHASKVVMKLLQHKLNSGHSVYMDNYYNSCTLARELLDNQTFCTGTLRADRKGNPKDVVATKLPKGGTKAKYSNEIMIGKWKDKRDVLYISTEFPNTMVTFTNKRAQEKVKPLPILNYNKFMSGVDRQDQMMAYYPCSRKTLRRYKKLAIHFFQLILVNSHYIFNEYSGKRLTFYDYRLEVIRGLLGASLSKPKVKKTSVVHAHQPTKIVATNEKGETKRKRCRQCSKNKITKKTMGYVLDSVSKCIMEINVYDIMFFIC</sequence>
<organism evidence="3 4">
    <name type="scientific">Rhamnusium bicolor</name>
    <dbReference type="NCBI Taxonomy" id="1586634"/>
    <lineage>
        <taxon>Eukaryota</taxon>
        <taxon>Metazoa</taxon>
        <taxon>Ecdysozoa</taxon>
        <taxon>Arthropoda</taxon>
        <taxon>Hexapoda</taxon>
        <taxon>Insecta</taxon>
        <taxon>Pterygota</taxon>
        <taxon>Neoptera</taxon>
        <taxon>Endopterygota</taxon>
        <taxon>Coleoptera</taxon>
        <taxon>Polyphaga</taxon>
        <taxon>Cucujiformia</taxon>
        <taxon>Chrysomeloidea</taxon>
        <taxon>Cerambycidae</taxon>
        <taxon>Lepturinae</taxon>
        <taxon>Rhagiini</taxon>
        <taxon>Rhamnusium</taxon>
    </lineage>
</organism>
<gene>
    <name evidence="3" type="ORF">NQ314_001897</name>
</gene>
<dbReference type="InterPro" id="IPR029526">
    <property type="entry name" value="PGBD"/>
</dbReference>
<dbReference type="AlphaFoldDB" id="A0AAV8ZS93"/>
<evidence type="ECO:0000256" key="1">
    <source>
        <dbReference type="SAM" id="MobiDB-lite"/>
    </source>
</evidence>
<reference evidence="3" key="1">
    <citation type="journal article" date="2023" name="Insect Mol. Biol.">
        <title>Genome sequencing provides insights into the evolution of gene families encoding plant cell wall-degrading enzymes in longhorned beetles.</title>
        <authorList>
            <person name="Shin N.R."/>
            <person name="Okamura Y."/>
            <person name="Kirsch R."/>
            <person name="Pauchet Y."/>
        </authorList>
    </citation>
    <scope>NUCLEOTIDE SEQUENCE</scope>
    <source>
        <strain evidence="3">RBIC_L_NR</strain>
    </source>
</reference>
<feature type="compositionally biased region" description="Acidic residues" evidence="1">
    <location>
        <begin position="49"/>
        <end position="62"/>
    </location>
</feature>